<evidence type="ECO:0000256" key="1">
    <source>
        <dbReference type="SAM" id="MobiDB-lite"/>
    </source>
</evidence>
<dbReference type="EMBL" id="QQTP01000010">
    <property type="protein sequence ID" value="RDJ22609.1"/>
    <property type="molecule type" value="Genomic_DNA"/>
</dbReference>
<feature type="compositionally biased region" description="Basic and acidic residues" evidence="1">
    <location>
        <begin position="26"/>
        <end position="56"/>
    </location>
</feature>
<dbReference type="Proteomes" id="UP000255207">
    <property type="component" value="Unassembled WGS sequence"/>
</dbReference>
<protein>
    <submittedName>
        <fullName evidence="2">Uncharacterized protein</fullName>
    </submittedName>
</protein>
<gene>
    <name evidence="2" type="ORF">DWE98_19465</name>
</gene>
<comment type="caution">
    <text evidence="2">The sequence shown here is derived from an EMBL/GenBank/DDBJ whole genome shotgun (WGS) entry which is preliminary data.</text>
</comment>
<dbReference type="AlphaFoldDB" id="A0A370L357"/>
<feature type="region of interest" description="Disordered" evidence="1">
    <location>
        <begin position="1"/>
        <end position="64"/>
    </location>
</feature>
<name>A0A370L357_9HYPH</name>
<keyword evidence="3" id="KW-1185">Reference proteome</keyword>
<sequence>MTLGLRRAFASTTEFRSAHVPTSKNPAKDSLRQEQKQQRRDDRETPHDEQLHKALEDTFPASDPVAAQVAVKPGAPKKRQ</sequence>
<reference evidence="3" key="1">
    <citation type="submission" date="2018-07" db="EMBL/GenBank/DDBJ databases">
        <authorList>
            <person name="Safronova V.I."/>
            <person name="Chirak E.R."/>
            <person name="Sazanova A.L."/>
        </authorList>
    </citation>
    <scope>NUCLEOTIDE SEQUENCE [LARGE SCALE GENOMIC DNA]</scope>
    <source>
        <strain evidence="3">RCAM04685</strain>
    </source>
</reference>
<evidence type="ECO:0000313" key="2">
    <source>
        <dbReference type="EMBL" id="RDJ22609.1"/>
    </source>
</evidence>
<feature type="compositionally biased region" description="Polar residues" evidence="1">
    <location>
        <begin position="10"/>
        <end position="25"/>
    </location>
</feature>
<accession>A0A370L357</accession>
<evidence type="ECO:0000313" key="3">
    <source>
        <dbReference type="Proteomes" id="UP000255207"/>
    </source>
</evidence>
<proteinExistence type="predicted"/>
<organism evidence="2 3">
    <name type="scientific">Bosea caraganae</name>
    <dbReference type="NCBI Taxonomy" id="2763117"/>
    <lineage>
        <taxon>Bacteria</taxon>
        <taxon>Pseudomonadati</taxon>
        <taxon>Pseudomonadota</taxon>
        <taxon>Alphaproteobacteria</taxon>
        <taxon>Hyphomicrobiales</taxon>
        <taxon>Boseaceae</taxon>
        <taxon>Bosea</taxon>
    </lineage>
</organism>